<keyword evidence="2" id="KW-1185">Reference proteome</keyword>
<keyword evidence="1" id="KW-0378">Hydrolase</keyword>
<proteinExistence type="predicted"/>
<dbReference type="InterPro" id="IPR023214">
    <property type="entry name" value="HAD_sf"/>
</dbReference>
<dbReference type="GO" id="GO:0000287">
    <property type="term" value="F:magnesium ion binding"/>
    <property type="evidence" value="ECO:0007669"/>
    <property type="project" value="TreeGrafter"/>
</dbReference>
<evidence type="ECO:0000313" key="1">
    <source>
        <dbReference type="EMBL" id="TQL51839.1"/>
    </source>
</evidence>
<evidence type="ECO:0000313" key="2">
    <source>
        <dbReference type="Proteomes" id="UP000319516"/>
    </source>
</evidence>
<sequence length="262" mass="27473">MRGARDETLVVADLDGTLTFAGDRPEPVVLAAWDALMAMPGVRVALATARSPRCIRGWFGPRVSQIDLVCCNGALVVPAAGRVTSSPLPVRGLHPVVSRLEHLGVGYCLEYGDHFVASTPRALPWMGTRHRRLLPRGLAPRLEGVLKLSVASAEAAHAAVVGVPGLTVLPHATGDGDVLARGVGKEVAVADLRRRGERLVALGNDANDRGLLGAADAAYLVGGGLRDLDLLPHVRRVPAVSDAVAQVLRTVAAHADRRPVTA</sequence>
<dbReference type="AlphaFoldDB" id="A0A542YUS9"/>
<reference evidence="1 2" key="1">
    <citation type="submission" date="2019-06" db="EMBL/GenBank/DDBJ databases">
        <title>Sequencing the genomes of 1000 actinobacteria strains.</title>
        <authorList>
            <person name="Klenk H.-P."/>
        </authorList>
    </citation>
    <scope>NUCLEOTIDE SEQUENCE [LARGE SCALE GENOMIC DNA]</scope>
    <source>
        <strain evidence="1 2">DSM 12335</strain>
    </source>
</reference>
<dbReference type="GO" id="GO:0016791">
    <property type="term" value="F:phosphatase activity"/>
    <property type="evidence" value="ECO:0007669"/>
    <property type="project" value="UniProtKB-ARBA"/>
</dbReference>
<dbReference type="PANTHER" id="PTHR10000">
    <property type="entry name" value="PHOSPHOSERINE PHOSPHATASE"/>
    <property type="match status" value="1"/>
</dbReference>
<dbReference type="PANTHER" id="PTHR10000:SF8">
    <property type="entry name" value="HAD SUPERFAMILY HYDROLASE-LIKE, TYPE 3"/>
    <property type="match status" value="1"/>
</dbReference>
<dbReference type="OrthoDB" id="1650327at2"/>
<name>A0A542YUS9_9MICO</name>
<dbReference type="SUPFAM" id="SSF56784">
    <property type="entry name" value="HAD-like"/>
    <property type="match status" value="1"/>
</dbReference>
<dbReference type="Gene3D" id="3.30.1240.10">
    <property type="match status" value="1"/>
</dbReference>
<dbReference type="Gene3D" id="3.40.50.1000">
    <property type="entry name" value="HAD superfamily/HAD-like"/>
    <property type="match status" value="1"/>
</dbReference>
<comment type="caution">
    <text evidence="1">The sequence shown here is derived from an EMBL/GenBank/DDBJ whole genome shotgun (WGS) entry which is preliminary data.</text>
</comment>
<dbReference type="InterPro" id="IPR036412">
    <property type="entry name" value="HAD-like_sf"/>
</dbReference>
<dbReference type="EMBL" id="VFOP01000001">
    <property type="protein sequence ID" value="TQL51839.1"/>
    <property type="molecule type" value="Genomic_DNA"/>
</dbReference>
<organism evidence="1 2">
    <name type="scientific">Ornithinicoccus hortensis</name>
    <dbReference type="NCBI Taxonomy" id="82346"/>
    <lineage>
        <taxon>Bacteria</taxon>
        <taxon>Bacillati</taxon>
        <taxon>Actinomycetota</taxon>
        <taxon>Actinomycetes</taxon>
        <taxon>Micrococcales</taxon>
        <taxon>Intrasporangiaceae</taxon>
        <taxon>Ornithinicoccus</taxon>
    </lineage>
</organism>
<protein>
    <submittedName>
        <fullName evidence="1">Hydroxymethylpyrimidine pyrophosphatase-like HAD family hydrolase</fullName>
    </submittedName>
</protein>
<dbReference type="Pfam" id="PF08282">
    <property type="entry name" value="Hydrolase_3"/>
    <property type="match status" value="1"/>
</dbReference>
<dbReference type="GO" id="GO:0005829">
    <property type="term" value="C:cytosol"/>
    <property type="evidence" value="ECO:0007669"/>
    <property type="project" value="TreeGrafter"/>
</dbReference>
<dbReference type="Proteomes" id="UP000319516">
    <property type="component" value="Unassembled WGS sequence"/>
</dbReference>
<accession>A0A542YUS9</accession>
<gene>
    <name evidence="1" type="ORF">FB467_3005</name>
</gene>